<keyword evidence="1" id="KW-1133">Transmembrane helix</keyword>
<keyword evidence="1" id="KW-0812">Transmembrane</keyword>
<feature type="transmembrane region" description="Helical" evidence="1">
    <location>
        <begin position="91"/>
        <end position="110"/>
    </location>
</feature>
<proteinExistence type="predicted"/>
<evidence type="ECO:0008006" key="4">
    <source>
        <dbReference type="Google" id="ProtNLM"/>
    </source>
</evidence>
<dbReference type="InterPro" id="IPR007272">
    <property type="entry name" value="Sulf_transp_TsuA/YedE"/>
</dbReference>
<evidence type="ECO:0000313" key="2">
    <source>
        <dbReference type="EMBL" id="BDG06035.1"/>
    </source>
</evidence>
<dbReference type="Pfam" id="PF04143">
    <property type="entry name" value="Sulf_transp"/>
    <property type="match status" value="1"/>
</dbReference>
<dbReference type="RefSeq" id="WP_248355301.1">
    <property type="nucleotide sequence ID" value="NZ_AP025591.1"/>
</dbReference>
<name>A0ABM7X2K8_9BACT</name>
<feature type="transmembrane region" description="Helical" evidence="1">
    <location>
        <begin position="52"/>
        <end position="71"/>
    </location>
</feature>
<feature type="transmembrane region" description="Helical" evidence="1">
    <location>
        <begin position="122"/>
        <end position="142"/>
    </location>
</feature>
<gene>
    <name evidence="2" type="ORF">AMOR_50310</name>
</gene>
<keyword evidence="1" id="KW-0472">Membrane</keyword>
<feature type="transmembrane region" description="Helical" evidence="1">
    <location>
        <begin position="162"/>
        <end position="185"/>
    </location>
</feature>
<organism evidence="2 3">
    <name type="scientific">Anaeromyxobacter oryzae</name>
    <dbReference type="NCBI Taxonomy" id="2918170"/>
    <lineage>
        <taxon>Bacteria</taxon>
        <taxon>Pseudomonadati</taxon>
        <taxon>Myxococcota</taxon>
        <taxon>Myxococcia</taxon>
        <taxon>Myxococcales</taxon>
        <taxon>Cystobacterineae</taxon>
        <taxon>Anaeromyxobacteraceae</taxon>
        <taxon>Anaeromyxobacter</taxon>
    </lineage>
</organism>
<dbReference type="EMBL" id="AP025591">
    <property type="protein sequence ID" value="BDG06035.1"/>
    <property type="molecule type" value="Genomic_DNA"/>
</dbReference>
<accession>A0ABM7X2K8</accession>
<reference evidence="3" key="1">
    <citation type="journal article" date="2022" name="Int. J. Syst. Evol. Microbiol.">
        <title>Anaeromyxobacter oryzae sp. nov., Anaeromyxobacter diazotrophicus sp. nov. and Anaeromyxobacter paludicola sp. nov., isolated from paddy soils.</title>
        <authorList>
            <person name="Itoh H."/>
            <person name="Xu Z."/>
            <person name="Mise K."/>
            <person name="Masuda Y."/>
            <person name="Ushijima N."/>
            <person name="Hayakawa C."/>
            <person name="Shiratori Y."/>
            <person name="Senoo K."/>
        </authorList>
    </citation>
    <scope>NUCLEOTIDE SEQUENCE [LARGE SCALE GENOMIC DNA]</scope>
    <source>
        <strain evidence="3">Red232</strain>
    </source>
</reference>
<dbReference type="Proteomes" id="UP001162891">
    <property type="component" value="Chromosome"/>
</dbReference>
<sequence>MEGPLSLVLKFGHPAEMLVSVLVGMGFGFALERAGFGTARNLAAVFYGRDFRVLRVMFTAIVTAMLGLYGLDLLGILPLSSIGILDTFAGGQLVGGLLVGAGFIVGGYCPGTSIVAGVSGKIDALLFMGGILVGTAAYTLGADAFAPLASSGAKGRVLLHEWAHVSSGVMVFAVALFAVGAFWAVGRIERMVRARLAAPVEIGPAAVPSRAAAAQERSLS</sequence>
<evidence type="ECO:0000256" key="1">
    <source>
        <dbReference type="SAM" id="Phobius"/>
    </source>
</evidence>
<keyword evidence="3" id="KW-1185">Reference proteome</keyword>
<protein>
    <recommendedName>
        <fullName evidence="4">Sulphur transport domain-containing protein</fullName>
    </recommendedName>
</protein>
<feature type="transmembrane region" description="Helical" evidence="1">
    <location>
        <begin position="12"/>
        <end position="31"/>
    </location>
</feature>
<evidence type="ECO:0000313" key="3">
    <source>
        <dbReference type="Proteomes" id="UP001162891"/>
    </source>
</evidence>